<keyword evidence="5 10" id="KW-1133">Transmembrane helix</keyword>
<feature type="transmembrane region" description="Helical" evidence="10">
    <location>
        <begin position="255"/>
        <end position="275"/>
    </location>
</feature>
<sequence>MNSEAPENEESLSHILPENHSTTESKQDKLPIDSKQYENQPKAQNRILKELKLLSILTFFAIIGVLARKGIVVLTTYDGVYVGGIIWANFTSCIIMGMLIQSNKAWTGRGPKASQPLYTGLTTGFCGTFSSFSSLILESFVKSANISIGKNYNYPNGAYGIMEFASVIITQMSVSIAGLHFGKHLIKQYDPILPYYKVLETSIVILGILSWIAVICLISIKNWRSWIFACIVSPIACWTRYYASKYLNPKIKSFPMGTFFVNIFSTFIMAILNLLNRGKLPNGSGRIVNSVLSCHMIQGLEDGYCGTLSTVSTFVVELYTIKSPKSYRYGFISIIVAFIMMLLILGSYNWTNGLTNPLCS</sequence>
<comment type="subcellular location">
    <subcellularLocation>
        <location evidence="2">Cell membrane</location>
        <topology evidence="2">Multi-pass membrane protein</topology>
    </subcellularLocation>
</comment>
<dbReference type="InParanoid" id="K0KMS3"/>
<dbReference type="PANTHER" id="PTHR28259">
    <property type="entry name" value="FLUORIDE EXPORT PROTEIN 1-RELATED"/>
    <property type="match status" value="1"/>
</dbReference>
<reference evidence="11 12" key="1">
    <citation type="journal article" date="2012" name="Eukaryot. Cell">
        <title>Draft genome sequence of Wickerhamomyces ciferrii NRRL Y-1031 F-60-10.</title>
        <authorList>
            <person name="Schneider J."/>
            <person name="Andrea H."/>
            <person name="Blom J."/>
            <person name="Jaenicke S."/>
            <person name="Ruckert C."/>
            <person name="Schorsch C."/>
            <person name="Szczepanowski R."/>
            <person name="Farwick M."/>
            <person name="Goesmann A."/>
            <person name="Puhler A."/>
            <person name="Schaffer S."/>
            <person name="Tauch A."/>
            <person name="Kohler T."/>
            <person name="Brinkrolf K."/>
        </authorList>
    </citation>
    <scope>NUCLEOTIDE SEQUENCE [LARGE SCALE GENOMIC DNA]</scope>
    <source>
        <strain evidence="12">ATCC 14091 / BCRC 22168 / CBS 111 / JCM 3599 / NBRC 0793 / NRRL Y-1031 F-60-10</strain>
    </source>
</reference>
<dbReference type="Proteomes" id="UP000009328">
    <property type="component" value="Unassembled WGS sequence"/>
</dbReference>
<feature type="transmembrane region" description="Helical" evidence="10">
    <location>
        <begin position="226"/>
        <end position="243"/>
    </location>
</feature>
<proteinExistence type="inferred from homology"/>
<evidence type="ECO:0000256" key="5">
    <source>
        <dbReference type="ARBA" id="ARBA00022989"/>
    </source>
</evidence>
<feature type="transmembrane region" description="Helical" evidence="10">
    <location>
        <begin position="80"/>
        <end position="100"/>
    </location>
</feature>
<keyword evidence="4 10" id="KW-0812">Transmembrane</keyword>
<evidence type="ECO:0000256" key="6">
    <source>
        <dbReference type="ARBA" id="ARBA00023136"/>
    </source>
</evidence>
<evidence type="ECO:0000256" key="9">
    <source>
        <dbReference type="SAM" id="MobiDB-lite"/>
    </source>
</evidence>
<dbReference type="STRING" id="1206466.K0KMS3"/>
<dbReference type="HOGENOM" id="CLU_030507_1_2_1"/>
<dbReference type="FunCoup" id="K0KMS3">
    <property type="interactions" value="147"/>
</dbReference>
<dbReference type="Pfam" id="PF02537">
    <property type="entry name" value="CRCB"/>
    <property type="match status" value="2"/>
</dbReference>
<comment type="similarity">
    <text evidence="7">Belongs to the fluoride channel Fluc/FEX (TC 1.A.43) family.</text>
</comment>
<evidence type="ECO:0000256" key="10">
    <source>
        <dbReference type="SAM" id="Phobius"/>
    </source>
</evidence>
<evidence type="ECO:0000256" key="7">
    <source>
        <dbReference type="ARBA" id="ARBA00035120"/>
    </source>
</evidence>
<comment type="caution">
    <text evidence="11">The sequence shown here is derived from an EMBL/GenBank/DDBJ whole genome shotgun (WGS) entry which is preliminary data.</text>
</comment>
<evidence type="ECO:0000256" key="8">
    <source>
        <dbReference type="ARBA" id="ARBA00035585"/>
    </source>
</evidence>
<dbReference type="InterPro" id="IPR003691">
    <property type="entry name" value="FluC"/>
</dbReference>
<dbReference type="eggNOG" id="ENOG502RZ3R">
    <property type="taxonomic scope" value="Eukaryota"/>
</dbReference>
<protein>
    <submittedName>
        <fullName evidence="11">Membrane protein</fullName>
    </submittedName>
</protein>
<evidence type="ECO:0000256" key="4">
    <source>
        <dbReference type="ARBA" id="ARBA00022692"/>
    </source>
</evidence>
<evidence type="ECO:0000256" key="2">
    <source>
        <dbReference type="ARBA" id="ARBA00004651"/>
    </source>
</evidence>
<name>K0KMS3_WICCF</name>
<evidence type="ECO:0000256" key="1">
    <source>
        <dbReference type="ARBA" id="ARBA00002598"/>
    </source>
</evidence>
<organism evidence="11 12">
    <name type="scientific">Wickerhamomyces ciferrii (strain ATCC 14091 / BCRC 22168 / CBS 111 / JCM 3599 / NBRC 0793 / NRRL Y-1031 F-60-10)</name>
    <name type="common">Yeast</name>
    <name type="synonym">Pichia ciferrii</name>
    <dbReference type="NCBI Taxonomy" id="1206466"/>
    <lineage>
        <taxon>Eukaryota</taxon>
        <taxon>Fungi</taxon>
        <taxon>Dikarya</taxon>
        <taxon>Ascomycota</taxon>
        <taxon>Saccharomycotina</taxon>
        <taxon>Saccharomycetes</taxon>
        <taxon>Phaffomycetales</taxon>
        <taxon>Wickerhamomycetaceae</taxon>
        <taxon>Wickerhamomyces</taxon>
    </lineage>
</organism>
<feature type="transmembrane region" description="Helical" evidence="10">
    <location>
        <begin position="203"/>
        <end position="220"/>
    </location>
</feature>
<comment type="catalytic activity">
    <reaction evidence="8">
        <text>fluoride(in) = fluoride(out)</text>
        <dbReference type="Rhea" id="RHEA:76159"/>
        <dbReference type="ChEBI" id="CHEBI:17051"/>
    </reaction>
    <physiologicalReaction direction="left-to-right" evidence="8">
        <dbReference type="Rhea" id="RHEA:76160"/>
    </physiologicalReaction>
</comment>
<feature type="region of interest" description="Disordered" evidence="9">
    <location>
        <begin position="1"/>
        <end position="36"/>
    </location>
</feature>
<feature type="transmembrane region" description="Helical" evidence="10">
    <location>
        <begin position="161"/>
        <end position="182"/>
    </location>
</feature>
<feature type="transmembrane region" description="Helical" evidence="10">
    <location>
        <begin position="53"/>
        <end position="74"/>
    </location>
</feature>
<feature type="compositionally biased region" description="Basic and acidic residues" evidence="9">
    <location>
        <begin position="21"/>
        <end position="36"/>
    </location>
</feature>
<keyword evidence="12" id="KW-1185">Reference proteome</keyword>
<comment type="function">
    <text evidence="1">Fluoride channel required for the rapid expulsion of cytoplasmic fluoride.</text>
</comment>
<evidence type="ECO:0000256" key="3">
    <source>
        <dbReference type="ARBA" id="ARBA00022475"/>
    </source>
</evidence>
<accession>K0KMS3</accession>
<feature type="transmembrane region" description="Helical" evidence="10">
    <location>
        <begin position="121"/>
        <end position="141"/>
    </location>
</feature>
<feature type="transmembrane region" description="Helical" evidence="10">
    <location>
        <begin position="327"/>
        <end position="348"/>
    </location>
</feature>
<evidence type="ECO:0000313" key="12">
    <source>
        <dbReference type="Proteomes" id="UP000009328"/>
    </source>
</evidence>
<dbReference type="AlphaFoldDB" id="K0KMS3"/>
<gene>
    <name evidence="11" type="ORF">BN7_1963</name>
</gene>
<evidence type="ECO:0000313" key="11">
    <source>
        <dbReference type="EMBL" id="CCH42418.1"/>
    </source>
</evidence>
<keyword evidence="3" id="KW-1003">Cell membrane</keyword>
<dbReference type="EMBL" id="CAIF01000043">
    <property type="protein sequence ID" value="CCH42418.1"/>
    <property type="molecule type" value="Genomic_DNA"/>
</dbReference>
<dbReference type="GO" id="GO:1903425">
    <property type="term" value="F:fluoride transmembrane transporter activity"/>
    <property type="evidence" value="ECO:0007669"/>
    <property type="project" value="TreeGrafter"/>
</dbReference>
<dbReference type="GO" id="GO:0005886">
    <property type="term" value="C:plasma membrane"/>
    <property type="evidence" value="ECO:0007669"/>
    <property type="project" value="UniProtKB-SubCell"/>
</dbReference>
<dbReference type="PANTHER" id="PTHR28259:SF1">
    <property type="entry name" value="FLUORIDE EXPORT PROTEIN 1-RELATED"/>
    <property type="match status" value="1"/>
</dbReference>
<keyword evidence="6 10" id="KW-0472">Membrane</keyword>
<feature type="compositionally biased region" description="Acidic residues" evidence="9">
    <location>
        <begin position="1"/>
        <end position="10"/>
    </location>
</feature>